<dbReference type="AlphaFoldDB" id="A0A022QGY9"/>
<accession>A0A022QGY9</accession>
<reference evidence="3 4" key="1">
    <citation type="journal article" date="2013" name="Proc. Natl. Acad. Sci. U.S.A.">
        <title>Fine-scale variation in meiotic recombination in Mimulus inferred from population shotgun sequencing.</title>
        <authorList>
            <person name="Hellsten U."/>
            <person name="Wright K.M."/>
            <person name="Jenkins J."/>
            <person name="Shu S."/>
            <person name="Yuan Y."/>
            <person name="Wessler S.R."/>
            <person name="Schmutz J."/>
            <person name="Willis J.H."/>
            <person name="Rokhsar D.S."/>
        </authorList>
    </citation>
    <scope>NUCLEOTIDE SEQUENCE [LARGE SCALE GENOMIC DNA]</scope>
    <source>
        <strain evidence="4">cv. DUN x IM62</strain>
    </source>
</reference>
<organism evidence="3 4">
    <name type="scientific">Erythranthe guttata</name>
    <name type="common">Yellow monkey flower</name>
    <name type="synonym">Mimulus guttatus</name>
    <dbReference type="NCBI Taxonomy" id="4155"/>
    <lineage>
        <taxon>Eukaryota</taxon>
        <taxon>Viridiplantae</taxon>
        <taxon>Streptophyta</taxon>
        <taxon>Embryophyta</taxon>
        <taxon>Tracheophyta</taxon>
        <taxon>Spermatophyta</taxon>
        <taxon>Magnoliopsida</taxon>
        <taxon>eudicotyledons</taxon>
        <taxon>Gunneridae</taxon>
        <taxon>Pentapetalae</taxon>
        <taxon>asterids</taxon>
        <taxon>lamiids</taxon>
        <taxon>Lamiales</taxon>
        <taxon>Phrymaceae</taxon>
        <taxon>Erythranthe</taxon>
    </lineage>
</organism>
<dbReference type="InterPro" id="IPR001810">
    <property type="entry name" value="F-box_dom"/>
</dbReference>
<dbReference type="CDD" id="cd22160">
    <property type="entry name" value="F-box_AtFBL13-like"/>
    <property type="match status" value="1"/>
</dbReference>
<dbReference type="InterPro" id="IPR055294">
    <property type="entry name" value="FBL60-like"/>
</dbReference>
<dbReference type="Pfam" id="PF00646">
    <property type="entry name" value="F-box"/>
    <property type="match status" value="1"/>
</dbReference>
<dbReference type="eggNOG" id="ENOG502RYMX">
    <property type="taxonomic scope" value="Eukaryota"/>
</dbReference>
<protein>
    <recommendedName>
        <fullName evidence="2">F-box domain-containing protein</fullName>
    </recommendedName>
</protein>
<evidence type="ECO:0000256" key="1">
    <source>
        <dbReference type="SAM" id="MobiDB-lite"/>
    </source>
</evidence>
<dbReference type="InterPro" id="IPR036047">
    <property type="entry name" value="F-box-like_dom_sf"/>
</dbReference>
<dbReference type="EMBL" id="KI631864">
    <property type="protein sequence ID" value="EYU25810.1"/>
    <property type="molecule type" value="Genomic_DNA"/>
</dbReference>
<dbReference type="SUPFAM" id="SSF81383">
    <property type="entry name" value="F-box domain"/>
    <property type="match status" value="1"/>
</dbReference>
<feature type="non-terminal residue" evidence="3">
    <location>
        <position position="208"/>
    </location>
</feature>
<feature type="compositionally biased region" description="Basic residues" evidence="1">
    <location>
        <begin position="17"/>
        <end position="28"/>
    </location>
</feature>
<dbReference type="STRING" id="4155.A0A022QGY9"/>
<keyword evidence="4" id="KW-1185">Reference proteome</keyword>
<dbReference type="Proteomes" id="UP000030748">
    <property type="component" value="Unassembled WGS sequence"/>
</dbReference>
<feature type="domain" description="F-box" evidence="2">
    <location>
        <begin position="35"/>
        <end position="83"/>
    </location>
</feature>
<evidence type="ECO:0000313" key="3">
    <source>
        <dbReference type="EMBL" id="EYU25810.1"/>
    </source>
</evidence>
<gene>
    <name evidence="3" type="ORF">MIMGU_mgv1a018447mg</name>
</gene>
<name>A0A022QGY9_ERYGU</name>
<dbReference type="InterPro" id="IPR053781">
    <property type="entry name" value="F-box_AtFBL13-like"/>
</dbReference>
<dbReference type="PANTHER" id="PTHR31293">
    <property type="entry name" value="RNI-LIKE SUPERFAMILY PROTEIN"/>
    <property type="match status" value="1"/>
</dbReference>
<dbReference type="PANTHER" id="PTHR31293:SF12">
    <property type="entry name" value="RNI-LIKE SUPERFAMILY PROTEIN"/>
    <property type="match status" value="1"/>
</dbReference>
<feature type="compositionally biased region" description="Basic and acidic residues" evidence="1">
    <location>
        <begin position="1"/>
        <end position="16"/>
    </location>
</feature>
<sequence length="208" mass="24207">MGVKRLKIDTKIQPEKKKTKKKNKRGKRSSVVDNDDRISQLPDEILTDVLSLLSLKEAGRTSVLSSRWMNLWKHTHSLDFDGQCALRGISISNEGKKKSLEEVESQYKLLKSEKRKYMKWVNSVVQSHKSPTVKQFRINYSLDTSDRCSINRWLEFAVSRQVQSLELDFPIPTYWGDCYRFPEELFAPSSNKVFDVKSLKELSFKNVN</sequence>
<evidence type="ECO:0000259" key="2">
    <source>
        <dbReference type="PROSITE" id="PS50181"/>
    </source>
</evidence>
<dbReference type="PROSITE" id="PS50181">
    <property type="entry name" value="FBOX"/>
    <property type="match status" value="1"/>
</dbReference>
<feature type="region of interest" description="Disordered" evidence="1">
    <location>
        <begin position="1"/>
        <end position="34"/>
    </location>
</feature>
<evidence type="ECO:0000313" key="4">
    <source>
        <dbReference type="Proteomes" id="UP000030748"/>
    </source>
</evidence>
<proteinExistence type="predicted"/>
<dbReference type="Gene3D" id="1.20.1280.50">
    <property type="match status" value="1"/>
</dbReference>